<organism evidence="3 4">
    <name type="scientific">Nonomuraea deserti</name>
    <dbReference type="NCBI Taxonomy" id="1848322"/>
    <lineage>
        <taxon>Bacteria</taxon>
        <taxon>Bacillati</taxon>
        <taxon>Actinomycetota</taxon>
        <taxon>Actinomycetes</taxon>
        <taxon>Streptosporangiales</taxon>
        <taxon>Streptosporangiaceae</taxon>
        <taxon>Nonomuraea</taxon>
    </lineage>
</organism>
<dbReference type="Pfam" id="PF08044">
    <property type="entry name" value="DUF1707"/>
    <property type="match status" value="1"/>
</dbReference>
<feature type="compositionally biased region" description="Basic and acidic residues" evidence="1">
    <location>
        <begin position="68"/>
        <end position="82"/>
    </location>
</feature>
<accession>A0A4R4V0R6</accession>
<reference evidence="3 4" key="1">
    <citation type="submission" date="2019-03" db="EMBL/GenBank/DDBJ databases">
        <title>Draft genome sequences of novel Actinobacteria.</title>
        <authorList>
            <person name="Sahin N."/>
            <person name="Ay H."/>
            <person name="Saygin H."/>
        </authorList>
    </citation>
    <scope>NUCLEOTIDE SEQUENCE [LARGE SCALE GENOMIC DNA]</scope>
    <source>
        <strain evidence="3 4">KC310</strain>
    </source>
</reference>
<proteinExistence type="predicted"/>
<dbReference type="EMBL" id="SMKO01000136">
    <property type="protein sequence ID" value="TDC98567.1"/>
    <property type="molecule type" value="Genomic_DNA"/>
</dbReference>
<keyword evidence="4" id="KW-1185">Reference proteome</keyword>
<feature type="domain" description="DUF1707" evidence="2">
    <location>
        <begin position="147"/>
        <end position="198"/>
    </location>
</feature>
<dbReference type="PANTHER" id="PTHR40763">
    <property type="entry name" value="MEMBRANE PROTEIN-RELATED"/>
    <property type="match status" value="1"/>
</dbReference>
<gene>
    <name evidence="3" type="ORF">E1292_34920</name>
</gene>
<evidence type="ECO:0000256" key="1">
    <source>
        <dbReference type="SAM" id="MobiDB-lite"/>
    </source>
</evidence>
<evidence type="ECO:0000313" key="3">
    <source>
        <dbReference type="EMBL" id="TDC98567.1"/>
    </source>
</evidence>
<dbReference type="Proteomes" id="UP000295258">
    <property type="component" value="Unassembled WGS sequence"/>
</dbReference>
<dbReference type="InterPro" id="IPR012551">
    <property type="entry name" value="DUF1707_SHOCT-like"/>
</dbReference>
<name>A0A4R4V0R6_9ACTN</name>
<evidence type="ECO:0000259" key="2">
    <source>
        <dbReference type="Pfam" id="PF08044"/>
    </source>
</evidence>
<sequence length="322" mass="35762">MPRRDPTAPVDARAHTSLRRINGRGRARIPRGAHFSRLPGTAAFREAAFPDAAFPDAAFRGAAAAFPPRRDERGPGRGDRRLPGANRLTRPVRDERIRRAPDIVRSVNERAGSWLPKLQEVGERLAEEWVSARRPPAPSDAPQPHELRASDADRERIAQVLQDAHADGRLTLEELEERLGVLYSSRTLGELAALTADLLPAEEQPLNLDGRPVSAIFKKEQRGGRWVVPAEVAVTAMFGTTKLDFRDAILQNRRIVINATLVFGGLEIHVPEGLEVIRVAKDKTVRLTKQPTEPGGPVVEVRTTNFAGEVKVKEPPRRKRRR</sequence>
<dbReference type="AlphaFoldDB" id="A0A4R4V0R6"/>
<feature type="region of interest" description="Disordered" evidence="1">
    <location>
        <begin position="129"/>
        <end position="148"/>
    </location>
</feature>
<comment type="caution">
    <text evidence="3">The sequence shown here is derived from an EMBL/GenBank/DDBJ whole genome shotgun (WGS) entry which is preliminary data.</text>
</comment>
<feature type="region of interest" description="Disordered" evidence="1">
    <location>
        <begin position="64"/>
        <end position="91"/>
    </location>
</feature>
<evidence type="ECO:0000313" key="4">
    <source>
        <dbReference type="Proteomes" id="UP000295258"/>
    </source>
</evidence>
<dbReference type="PANTHER" id="PTHR40763:SF4">
    <property type="entry name" value="DUF1707 DOMAIN-CONTAINING PROTEIN"/>
    <property type="match status" value="1"/>
</dbReference>
<protein>
    <submittedName>
        <fullName evidence="3">DUF1707 and DUF2154 domain-containing protein</fullName>
    </submittedName>
</protein>